<keyword evidence="8" id="KW-0560">Oxidoreductase</keyword>
<dbReference type="Proteomes" id="UP000807342">
    <property type="component" value="Unassembled WGS sequence"/>
</dbReference>
<dbReference type="OrthoDB" id="2789670at2759"/>
<evidence type="ECO:0000256" key="5">
    <source>
        <dbReference type="ARBA" id="ARBA00022692"/>
    </source>
</evidence>
<dbReference type="AlphaFoldDB" id="A0A9P6BZC8"/>
<evidence type="ECO:0000313" key="12">
    <source>
        <dbReference type="EMBL" id="KAF9443425.1"/>
    </source>
</evidence>
<comment type="similarity">
    <text evidence="3">Belongs to the cytochrome P450 family.</text>
</comment>
<evidence type="ECO:0000256" key="9">
    <source>
        <dbReference type="ARBA" id="ARBA00023004"/>
    </source>
</evidence>
<sequence>MVILSLRDILCLFFCIFIHYIYRYRRKPTFPYPPGPRRWPIIGNALSIPLTYMHVFYKDLGDRLGTKIIYMEALGQPIIVLNDIRIAKDLLENRSSLYSSRPLLPMLTEMVFCQIFIKPQKTYWNTYESMVYYPCMGNLELPLINSSCTGGYSTSLTYGLPTRRHKDPLLLFAEDIFARFTLASAPGNFLVNVIPQLNYIPSWMPGASFKRVARQLHDGLYKLMEEPYQATQKNMDEGTLSACFVLENLERTRHTEDYHTQHKITKQVAAQIYAGSEITHMKC</sequence>
<evidence type="ECO:0000256" key="3">
    <source>
        <dbReference type="ARBA" id="ARBA00010617"/>
    </source>
</evidence>
<keyword evidence="7" id="KW-1133">Transmembrane helix</keyword>
<keyword evidence="6" id="KW-0479">Metal-binding</keyword>
<evidence type="ECO:0000256" key="10">
    <source>
        <dbReference type="ARBA" id="ARBA00023033"/>
    </source>
</evidence>
<evidence type="ECO:0000256" key="7">
    <source>
        <dbReference type="ARBA" id="ARBA00022989"/>
    </source>
</evidence>
<keyword evidence="10" id="KW-0503">Monooxygenase</keyword>
<keyword evidence="5" id="KW-0812">Transmembrane</keyword>
<dbReference type="Gene3D" id="1.10.630.10">
    <property type="entry name" value="Cytochrome P450"/>
    <property type="match status" value="1"/>
</dbReference>
<evidence type="ECO:0000256" key="2">
    <source>
        <dbReference type="ARBA" id="ARBA00004167"/>
    </source>
</evidence>
<accession>A0A9P6BZC8</accession>
<keyword evidence="11" id="KW-0472">Membrane</keyword>
<dbReference type="GO" id="GO:0004497">
    <property type="term" value="F:monooxygenase activity"/>
    <property type="evidence" value="ECO:0007669"/>
    <property type="project" value="UniProtKB-KW"/>
</dbReference>
<evidence type="ECO:0000256" key="11">
    <source>
        <dbReference type="ARBA" id="ARBA00023136"/>
    </source>
</evidence>
<dbReference type="GO" id="GO:0005506">
    <property type="term" value="F:iron ion binding"/>
    <property type="evidence" value="ECO:0007669"/>
    <property type="project" value="InterPro"/>
</dbReference>
<organism evidence="12 13">
    <name type="scientific">Macrolepiota fuliginosa MF-IS2</name>
    <dbReference type="NCBI Taxonomy" id="1400762"/>
    <lineage>
        <taxon>Eukaryota</taxon>
        <taxon>Fungi</taxon>
        <taxon>Dikarya</taxon>
        <taxon>Basidiomycota</taxon>
        <taxon>Agaricomycotina</taxon>
        <taxon>Agaricomycetes</taxon>
        <taxon>Agaricomycetidae</taxon>
        <taxon>Agaricales</taxon>
        <taxon>Agaricineae</taxon>
        <taxon>Agaricaceae</taxon>
        <taxon>Macrolepiota</taxon>
    </lineage>
</organism>
<dbReference type="GO" id="GO:0020037">
    <property type="term" value="F:heme binding"/>
    <property type="evidence" value="ECO:0007669"/>
    <property type="project" value="InterPro"/>
</dbReference>
<protein>
    <submittedName>
        <fullName evidence="12">Cytochrome P450</fullName>
    </submittedName>
</protein>
<comment type="subcellular location">
    <subcellularLocation>
        <location evidence="2">Membrane</location>
        <topology evidence="2">Single-pass membrane protein</topology>
    </subcellularLocation>
</comment>
<keyword evidence="4" id="KW-0349">Heme</keyword>
<gene>
    <name evidence="12" type="ORF">P691DRAFT_788065</name>
</gene>
<proteinExistence type="inferred from homology"/>
<dbReference type="InterPro" id="IPR036396">
    <property type="entry name" value="Cyt_P450_sf"/>
</dbReference>
<dbReference type="PANTHER" id="PTHR46300">
    <property type="entry name" value="P450, PUTATIVE (EUROFUNG)-RELATED-RELATED"/>
    <property type="match status" value="1"/>
</dbReference>
<evidence type="ECO:0000256" key="6">
    <source>
        <dbReference type="ARBA" id="ARBA00022723"/>
    </source>
</evidence>
<comment type="cofactor">
    <cofactor evidence="1">
        <name>heme</name>
        <dbReference type="ChEBI" id="CHEBI:30413"/>
    </cofactor>
</comment>
<evidence type="ECO:0000256" key="8">
    <source>
        <dbReference type="ARBA" id="ARBA00023002"/>
    </source>
</evidence>
<reference evidence="12" key="1">
    <citation type="submission" date="2020-11" db="EMBL/GenBank/DDBJ databases">
        <authorList>
            <consortium name="DOE Joint Genome Institute"/>
            <person name="Ahrendt S."/>
            <person name="Riley R."/>
            <person name="Andreopoulos W."/>
            <person name="Labutti K."/>
            <person name="Pangilinan J."/>
            <person name="Ruiz-Duenas F.J."/>
            <person name="Barrasa J.M."/>
            <person name="Sanchez-Garcia M."/>
            <person name="Camarero S."/>
            <person name="Miyauchi S."/>
            <person name="Serrano A."/>
            <person name="Linde D."/>
            <person name="Babiker R."/>
            <person name="Drula E."/>
            <person name="Ayuso-Fernandez I."/>
            <person name="Pacheco R."/>
            <person name="Padilla G."/>
            <person name="Ferreira P."/>
            <person name="Barriuso J."/>
            <person name="Kellner H."/>
            <person name="Castanera R."/>
            <person name="Alfaro M."/>
            <person name="Ramirez L."/>
            <person name="Pisabarro A.G."/>
            <person name="Kuo A."/>
            <person name="Tritt A."/>
            <person name="Lipzen A."/>
            <person name="He G."/>
            <person name="Yan M."/>
            <person name="Ng V."/>
            <person name="Cullen D."/>
            <person name="Martin F."/>
            <person name="Rosso M.-N."/>
            <person name="Henrissat B."/>
            <person name="Hibbett D."/>
            <person name="Martinez A.T."/>
            <person name="Grigoriev I.V."/>
        </authorList>
    </citation>
    <scope>NUCLEOTIDE SEQUENCE</scope>
    <source>
        <strain evidence="12">MF-IS2</strain>
    </source>
</reference>
<dbReference type="SUPFAM" id="SSF48264">
    <property type="entry name" value="Cytochrome P450"/>
    <property type="match status" value="1"/>
</dbReference>
<dbReference type="EMBL" id="MU151476">
    <property type="protein sequence ID" value="KAF9443425.1"/>
    <property type="molecule type" value="Genomic_DNA"/>
</dbReference>
<dbReference type="GO" id="GO:0016705">
    <property type="term" value="F:oxidoreductase activity, acting on paired donors, with incorporation or reduction of molecular oxygen"/>
    <property type="evidence" value="ECO:0007669"/>
    <property type="project" value="InterPro"/>
</dbReference>
<dbReference type="PANTHER" id="PTHR46300:SF2">
    <property type="entry name" value="CYTOCHROME P450 MONOOXYGENASE ALNH-RELATED"/>
    <property type="match status" value="1"/>
</dbReference>
<keyword evidence="13" id="KW-1185">Reference proteome</keyword>
<dbReference type="InterPro" id="IPR050364">
    <property type="entry name" value="Cytochrome_P450_fung"/>
</dbReference>
<dbReference type="GO" id="GO:0016020">
    <property type="term" value="C:membrane"/>
    <property type="evidence" value="ECO:0007669"/>
    <property type="project" value="UniProtKB-SubCell"/>
</dbReference>
<evidence type="ECO:0000256" key="1">
    <source>
        <dbReference type="ARBA" id="ARBA00001971"/>
    </source>
</evidence>
<comment type="caution">
    <text evidence="12">The sequence shown here is derived from an EMBL/GenBank/DDBJ whole genome shotgun (WGS) entry which is preliminary data.</text>
</comment>
<name>A0A9P6BZC8_9AGAR</name>
<evidence type="ECO:0000256" key="4">
    <source>
        <dbReference type="ARBA" id="ARBA00022617"/>
    </source>
</evidence>
<keyword evidence="9" id="KW-0408">Iron</keyword>
<evidence type="ECO:0000313" key="13">
    <source>
        <dbReference type="Proteomes" id="UP000807342"/>
    </source>
</evidence>